<evidence type="ECO:0000259" key="1">
    <source>
        <dbReference type="PROSITE" id="PS50943"/>
    </source>
</evidence>
<dbReference type="CDD" id="cd00093">
    <property type="entry name" value="HTH_XRE"/>
    <property type="match status" value="1"/>
</dbReference>
<evidence type="ECO:0000313" key="3">
    <source>
        <dbReference type="Proteomes" id="UP001060150"/>
    </source>
</evidence>
<name>A0ABY5N2W6_9ACTN</name>
<sequence length="67" mass="7382">MKPNGVAIRALRTANRCGLRELEEKTGLSRGYLSRLERGERGASPDTVLLIAHVLDVPPEAITREDL</sequence>
<dbReference type="Pfam" id="PF01381">
    <property type="entry name" value="HTH_3"/>
    <property type="match status" value="1"/>
</dbReference>
<dbReference type="PROSITE" id="PS50943">
    <property type="entry name" value="HTH_CROC1"/>
    <property type="match status" value="1"/>
</dbReference>
<dbReference type="SMART" id="SM00530">
    <property type="entry name" value="HTH_XRE"/>
    <property type="match status" value="1"/>
</dbReference>
<feature type="domain" description="HTH cro/C1-type" evidence="1">
    <location>
        <begin position="8"/>
        <end position="62"/>
    </location>
</feature>
<dbReference type="InterPro" id="IPR010982">
    <property type="entry name" value="Lambda_DNA-bd_dom_sf"/>
</dbReference>
<organism evidence="2 3">
    <name type="scientific">Streptomyces changanensis</name>
    <dbReference type="NCBI Taxonomy" id="2964669"/>
    <lineage>
        <taxon>Bacteria</taxon>
        <taxon>Bacillati</taxon>
        <taxon>Actinomycetota</taxon>
        <taxon>Actinomycetes</taxon>
        <taxon>Kitasatosporales</taxon>
        <taxon>Streptomycetaceae</taxon>
        <taxon>Streptomyces</taxon>
    </lineage>
</organism>
<dbReference type="EMBL" id="CP102332">
    <property type="protein sequence ID" value="UUS30874.1"/>
    <property type="molecule type" value="Genomic_DNA"/>
</dbReference>
<proteinExistence type="predicted"/>
<dbReference type="Gene3D" id="1.10.260.40">
    <property type="entry name" value="lambda repressor-like DNA-binding domains"/>
    <property type="match status" value="1"/>
</dbReference>
<gene>
    <name evidence="2" type="ORF">NRO40_08500</name>
</gene>
<evidence type="ECO:0000313" key="2">
    <source>
        <dbReference type="EMBL" id="UUS30874.1"/>
    </source>
</evidence>
<dbReference type="InterPro" id="IPR001387">
    <property type="entry name" value="Cro/C1-type_HTH"/>
</dbReference>
<keyword evidence="3" id="KW-1185">Reference proteome</keyword>
<accession>A0ABY5N2W6</accession>
<dbReference type="RefSeq" id="WP_079047076.1">
    <property type="nucleotide sequence ID" value="NZ_CP102332.1"/>
</dbReference>
<reference evidence="2" key="1">
    <citation type="submission" date="2022-08" db="EMBL/GenBank/DDBJ databases">
        <title>Streptomyces changanensis sp. nov., an actinomycete isolated from soil.</title>
        <authorList>
            <person name="Wu H."/>
            <person name="Han L."/>
        </authorList>
    </citation>
    <scope>NUCLEOTIDE SEQUENCE</scope>
    <source>
        <strain evidence="2">HL-66</strain>
    </source>
</reference>
<dbReference type="Proteomes" id="UP001060150">
    <property type="component" value="Chromosome"/>
</dbReference>
<dbReference type="SUPFAM" id="SSF47413">
    <property type="entry name" value="lambda repressor-like DNA-binding domains"/>
    <property type="match status" value="1"/>
</dbReference>
<protein>
    <submittedName>
        <fullName evidence="2">Helix-turn-helix domain-containing protein</fullName>
    </submittedName>
</protein>